<dbReference type="HOGENOM" id="CLU_3372914_0_0_9"/>
<reference evidence="1 2" key="1">
    <citation type="submission" date="2007-08" db="EMBL/GenBank/DDBJ databases">
        <authorList>
            <person name="Fulton L."/>
            <person name="Clifton S."/>
            <person name="Fulton B."/>
            <person name="Xu J."/>
            <person name="Minx P."/>
            <person name="Pepin K.H."/>
            <person name="Johnson M."/>
            <person name="Thiruvilangam P."/>
            <person name="Bhonagiri V."/>
            <person name="Nash W.E."/>
            <person name="Mardis E.R."/>
            <person name="Wilson R.K."/>
        </authorList>
    </citation>
    <scope>NUCLEOTIDE SEQUENCE [LARGE SCALE GENOMIC DNA]</scope>
    <source>
        <strain evidence="2">ATCC BAA-613 / DSM 15670 / CCUG 46953 / JCM 12243 / WAL 16351</strain>
    </source>
</reference>
<dbReference type="AlphaFoldDB" id="A8RH25"/>
<evidence type="ECO:0000313" key="2">
    <source>
        <dbReference type="Proteomes" id="UP000005396"/>
    </source>
</evidence>
<reference evidence="1 2" key="2">
    <citation type="submission" date="2007-09" db="EMBL/GenBank/DDBJ databases">
        <title>Draft genome sequence of Clostridium bolteae (ATCC BAA-613).</title>
        <authorList>
            <person name="Sudarsanam P."/>
            <person name="Ley R."/>
            <person name="Guruge J."/>
            <person name="Turnbaugh P.J."/>
            <person name="Mahowald M."/>
            <person name="Liep D."/>
            <person name="Gordon J."/>
        </authorList>
    </citation>
    <scope>NUCLEOTIDE SEQUENCE [LARGE SCALE GENOMIC DNA]</scope>
    <source>
        <strain evidence="2">ATCC BAA-613 / DSM 15670 / CCUG 46953 / JCM 12243 / WAL 16351</strain>
    </source>
</reference>
<sequence>MNIHSRHLHVPGRFMPRSGASFFLHRNFVCLTAM</sequence>
<dbReference type="Proteomes" id="UP000005396">
    <property type="component" value="Unassembled WGS sequence"/>
</dbReference>
<protein>
    <submittedName>
        <fullName evidence="1">Uncharacterized protein</fullName>
    </submittedName>
</protein>
<dbReference type="PaxDb" id="411902-CLOBOL_00294"/>
<dbReference type="EMBL" id="ABCC02000002">
    <property type="protein sequence ID" value="EDP19457.1"/>
    <property type="molecule type" value="Genomic_DNA"/>
</dbReference>
<proteinExistence type="predicted"/>
<gene>
    <name evidence="1" type="ORF">CLOBOL_00294</name>
</gene>
<organism evidence="1 2">
    <name type="scientific">Enterocloster bolteae (strain ATCC BAA-613 / DSM 15670 / CCUG 46953 / JCM 12243 / WAL 16351)</name>
    <name type="common">Clostridium bolteae</name>
    <dbReference type="NCBI Taxonomy" id="411902"/>
    <lineage>
        <taxon>Bacteria</taxon>
        <taxon>Bacillati</taxon>
        <taxon>Bacillota</taxon>
        <taxon>Clostridia</taxon>
        <taxon>Lachnospirales</taxon>
        <taxon>Lachnospiraceae</taxon>
        <taxon>Enterocloster</taxon>
    </lineage>
</organism>
<accession>A8RH25</accession>
<name>A8RH25_ENTBW</name>
<evidence type="ECO:0000313" key="1">
    <source>
        <dbReference type="EMBL" id="EDP19457.1"/>
    </source>
</evidence>
<comment type="caution">
    <text evidence="1">The sequence shown here is derived from an EMBL/GenBank/DDBJ whole genome shotgun (WGS) entry which is preliminary data.</text>
</comment>